<keyword evidence="5" id="KW-0560">Oxidoreductase</keyword>
<keyword evidence="7" id="KW-0503">Monooxygenase</keyword>
<evidence type="ECO:0000256" key="5">
    <source>
        <dbReference type="ARBA" id="ARBA00023002"/>
    </source>
</evidence>
<dbReference type="SUPFAM" id="SSF48264">
    <property type="entry name" value="Cytochrome P450"/>
    <property type="match status" value="1"/>
</dbReference>
<dbReference type="PANTHER" id="PTHR24305">
    <property type="entry name" value="CYTOCHROME P450"/>
    <property type="match status" value="1"/>
</dbReference>
<comment type="caution">
    <text evidence="9">The sequence shown here is derived from an EMBL/GenBank/DDBJ whole genome shotgun (WGS) entry which is preliminary data.</text>
</comment>
<dbReference type="AlphaFoldDB" id="A0A9P8BY73"/>
<protein>
    <submittedName>
        <fullName evidence="9">Cytochrome P450</fullName>
    </submittedName>
</protein>
<organism evidence="9 10">
    <name type="scientific">Amylocarpus encephaloides</name>
    <dbReference type="NCBI Taxonomy" id="45428"/>
    <lineage>
        <taxon>Eukaryota</taxon>
        <taxon>Fungi</taxon>
        <taxon>Dikarya</taxon>
        <taxon>Ascomycota</taxon>
        <taxon>Pezizomycotina</taxon>
        <taxon>Leotiomycetes</taxon>
        <taxon>Helotiales</taxon>
        <taxon>Helotiales incertae sedis</taxon>
        <taxon>Amylocarpus</taxon>
    </lineage>
</organism>
<dbReference type="PRINTS" id="PR00465">
    <property type="entry name" value="EP450IV"/>
</dbReference>
<dbReference type="InterPro" id="IPR050121">
    <property type="entry name" value="Cytochrome_P450_monoxygenase"/>
</dbReference>
<dbReference type="InterPro" id="IPR001128">
    <property type="entry name" value="Cyt_P450"/>
</dbReference>
<feature type="binding site" description="axial binding residue" evidence="8">
    <location>
        <position position="184"/>
    </location>
    <ligand>
        <name>heme</name>
        <dbReference type="ChEBI" id="CHEBI:30413"/>
    </ligand>
    <ligandPart>
        <name>Fe</name>
        <dbReference type="ChEBI" id="CHEBI:18248"/>
    </ligandPart>
</feature>
<gene>
    <name evidence="9" type="ORF">BJ875DRAFT_490897</name>
</gene>
<dbReference type="GO" id="GO:0005506">
    <property type="term" value="F:iron ion binding"/>
    <property type="evidence" value="ECO:0007669"/>
    <property type="project" value="InterPro"/>
</dbReference>
<dbReference type="InterPro" id="IPR002403">
    <property type="entry name" value="Cyt_P450_E_grp-IV"/>
</dbReference>
<keyword evidence="3 8" id="KW-0349">Heme</keyword>
<dbReference type="GO" id="GO:0020037">
    <property type="term" value="F:heme binding"/>
    <property type="evidence" value="ECO:0007669"/>
    <property type="project" value="InterPro"/>
</dbReference>
<evidence type="ECO:0000256" key="3">
    <source>
        <dbReference type="ARBA" id="ARBA00022617"/>
    </source>
</evidence>
<dbReference type="OrthoDB" id="3542749at2759"/>
<accession>A0A9P8BY73</accession>
<name>A0A9P8BY73_9HELO</name>
<evidence type="ECO:0000256" key="4">
    <source>
        <dbReference type="ARBA" id="ARBA00022723"/>
    </source>
</evidence>
<keyword evidence="4 8" id="KW-0479">Metal-binding</keyword>
<evidence type="ECO:0000313" key="9">
    <source>
        <dbReference type="EMBL" id="KAG9227923.1"/>
    </source>
</evidence>
<dbReference type="Proteomes" id="UP000824998">
    <property type="component" value="Unassembled WGS sequence"/>
</dbReference>
<evidence type="ECO:0000256" key="2">
    <source>
        <dbReference type="ARBA" id="ARBA00010617"/>
    </source>
</evidence>
<keyword evidence="10" id="KW-1185">Reference proteome</keyword>
<evidence type="ECO:0000256" key="8">
    <source>
        <dbReference type="PIRSR" id="PIRSR602403-1"/>
    </source>
</evidence>
<dbReference type="PANTHER" id="PTHR24305:SF237">
    <property type="entry name" value="CYTOCHROME P450 MONOOXYGENASE ATNE-RELATED"/>
    <property type="match status" value="1"/>
</dbReference>
<dbReference type="Pfam" id="PF00067">
    <property type="entry name" value="p450"/>
    <property type="match status" value="1"/>
</dbReference>
<proteinExistence type="inferred from homology"/>
<evidence type="ECO:0000256" key="1">
    <source>
        <dbReference type="ARBA" id="ARBA00001971"/>
    </source>
</evidence>
<dbReference type="GO" id="GO:0016705">
    <property type="term" value="F:oxidoreductase activity, acting on paired donors, with incorporation or reduction of molecular oxygen"/>
    <property type="evidence" value="ECO:0007669"/>
    <property type="project" value="InterPro"/>
</dbReference>
<evidence type="ECO:0000256" key="7">
    <source>
        <dbReference type="ARBA" id="ARBA00023033"/>
    </source>
</evidence>
<comment type="cofactor">
    <cofactor evidence="1 8">
        <name>heme</name>
        <dbReference type="ChEBI" id="CHEBI:30413"/>
    </cofactor>
</comment>
<dbReference type="Gene3D" id="1.10.630.10">
    <property type="entry name" value="Cytochrome P450"/>
    <property type="match status" value="1"/>
</dbReference>
<comment type="similarity">
    <text evidence="2">Belongs to the cytochrome P450 family.</text>
</comment>
<evidence type="ECO:0000313" key="10">
    <source>
        <dbReference type="Proteomes" id="UP000824998"/>
    </source>
</evidence>
<sequence>MSDLTDYLVFDIMGDLCFGKSFERKEPGENPFRHMPHTIADFMQFMYPLLFYVARYPGVYAKLVEEIRKTFKLADDIQTGTTLSSCKYLQACIEEALRVMPAGVGELAREVLPGGLDIEGIQIPEGAHVSVTAWSIMHNQECFGDPWVFRPERWIADSRAGETTEDVARARTAFNPFTIGPGNCVGQKFAMEELLVTVARTLHRMDVRIAPGNSLGGGASKLGWGLRDKDHIVLKDSYVSIRNGPMVQFRNRVT</sequence>
<dbReference type="PRINTS" id="PR00385">
    <property type="entry name" value="P450"/>
</dbReference>
<dbReference type="InterPro" id="IPR036396">
    <property type="entry name" value="Cyt_P450_sf"/>
</dbReference>
<dbReference type="EMBL" id="MU252873">
    <property type="protein sequence ID" value="KAG9227923.1"/>
    <property type="molecule type" value="Genomic_DNA"/>
</dbReference>
<evidence type="ECO:0000256" key="6">
    <source>
        <dbReference type="ARBA" id="ARBA00023004"/>
    </source>
</evidence>
<keyword evidence="6 8" id="KW-0408">Iron</keyword>
<dbReference type="GO" id="GO:0004497">
    <property type="term" value="F:monooxygenase activity"/>
    <property type="evidence" value="ECO:0007669"/>
    <property type="project" value="UniProtKB-KW"/>
</dbReference>
<reference evidence="9" key="1">
    <citation type="journal article" date="2021" name="IMA Fungus">
        <title>Genomic characterization of three marine fungi, including Emericellopsis atlantica sp. nov. with signatures of a generalist lifestyle and marine biomass degradation.</title>
        <authorList>
            <person name="Hagestad O.C."/>
            <person name="Hou L."/>
            <person name="Andersen J.H."/>
            <person name="Hansen E.H."/>
            <person name="Altermark B."/>
            <person name="Li C."/>
            <person name="Kuhnert E."/>
            <person name="Cox R.J."/>
            <person name="Crous P.W."/>
            <person name="Spatafora J.W."/>
            <person name="Lail K."/>
            <person name="Amirebrahimi M."/>
            <person name="Lipzen A."/>
            <person name="Pangilinan J."/>
            <person name="Andreopoulos W."/>
            <person name="Hayes R.D."/>
            <person name="Ng V."/>
            <person name="Grigoriev I.V."/>
            <person name="Jackson S.A."/>
            <person name="Sutton T.D.S."/>
            <person name="Dobson A.D.W."/>
            <person name="Rama T."/>
        </authorList>
    </citation>
    <scope>NUCLEOTIDE SEQUENCE</scope>
    <source>
        <strain evidence="9">TRa018bII</strain>
    </source>
</reference>